<feature type="transmembrane region" description="Helical" evidence="13">
    <location>
        <begin position="20"/>
        <end position="37"/>
    </location>
</feature>
<evidence type="ECO:0000256" key="1">
    <source>
        <dbReference type="ARBA" id="ARBA00004651"/>
    </source>
</evidence>
<dbReference type="Proteomes" id="UP000472265">
    <property type="component" value="Chromosome 3"/>
</dbReference>
<dbReference type="PANTHER" id="PTHR22914">
    <property type="entry name" value="CHITIN SYNTHASE"/>
    <property type="match status" value="1"/>
</dbReference>
<dbReference type="GO" id="GO:0004100">
    <property type="term" value="F:chitin synthase activity"/>
    <property type="evidence" value="ECO:0007669"/>
    <property type="project" value="UniProtKB-EC"/>
</dbReference>
<dbReference type="GeneTree" id="ENSGT00530000064569"/>
<keyword evidence="15" id="KW-1185">Reference proteome</keyword>
<dbReference type="EC" id="2.4.1.16" evidence="2"/>
<keyword evidence="3" id="KW-1003">Cell membrane</keyword>
<feature type="transmembrane region" description="Helical" evidence="13">
    <location>
        <begin position="195"/>
        <end position="216"/>
    </location>
</feature>
<dbReference type="InterPro" id="IPR029044">
    <property type="entry name" value="Nucleotide-diphossugar_trans"/>
</dbReference>
<evidence type="ECO:0000313" key="15">
    <source>
        <dbReference type="Proteomes" id="UP000472265"/>
    </source>
</evidence>
<keyword evidence="6 13" id="KW-0812">Transmembrane</keyword>
<evidence type="ECO:0000313" key="14">
    <source>
        <dbReference type="Ensembl" id="ENSSAUP00010048756.1"/>
    </source>
</evidence>
<evidence type="ECO:0000256" key="8">
    <source>
        <dbReference type="ARBA" id="ARBA00023054"/>
    </source>
</evidence>
<keyword evidence="10" id="KW-0325">Glycoprotein</keyword>
<dbReference type="SUPFAM" id="SSF53448">
    <property type="entry name" value="Nucleotide-diphospho-sugar transferases"/>
    <property type="match status" value="1"/>
</dbReference>
<evidence type="ECO:0000256" key="12">
    <source>
        <dbReference type="ARBA" id="ARBA00048014"/>
    </source>
</evidence>
<reference evidence="14" key="3">
    <citation type="submission" date="2025-09" db="UniProtKB">
        <authorList>
            <consortium name="Ensembl"/>
        </authorList>
    </citation>
    <scope>IDENTIFICATION</scope>
</reference>
<evidence type="ECO:0000256" key="11">
    <source>
        <dbReference type="ARBA" id="ARBA00046329"/>
    </source>
</evidence>
<dbReference type="Ensembl" id="ENSSAUT00010051276.1">
    <property type="protein sequence ID" value="ENSSAUP00010048756.1"/>
    <property type="gene ID" value="ENSSAUG00010020310.1"/>
</dbReference>
<name>A0A671XEU4_SPAAU</name>
<evidence type="ECO:0000256" key="5">
    <source>
        <dbReference type="ARBA" id="ARBA00022679"/>
    </source>
</evidence>
<evidence type="ECO:0000256" key="3">
    <source>
        <dbReference type="ARBA" id="ARBA00022475"/>
    </source>
</evidence>
<reference evidence="14" key="1">
    <citation type="submission" date="2021-04" db="EMBL/GenBank/DDBJ databases">
        <authorList>
            <consortium name="Wellcome Sanger Institute Data Sharing"/>
        </authorList>
    </citation>
    <scope>NUCLEOTIDE SEQUENCE [LARGE SCALE GENOMIC DNA]</scope>
</reference>
<evidence type="ECO:0000256" key="2">
    <source>
        <dbReference type="ARBA" id="ARBA00012543"/>
    </source>
</evidence>
<feature type="transmembrane region" description="Helical" evidence="13">
    <location>
        <begin position="808"/>
        <end position="832"/>
    </location>
</feature>
<dbReference type="InParanoid" id="A0A671XEU4"/>
<sequence length="1069" mass="121344">LLITLSSEGTETLPAEQKPVALLCIGCSLIASSVLLLQKSIWKAFYRSSKLPAKTTAAVVLFFEFLVSLGAAILTIVAMPHLDIVTNVTILNSVAIFSALLQVVAQCTAKERNRFLLPSITAFILLVLGYVLFLVLYIMKDPFDTKMAIWVGLAVGGSFLVSFNWWESYFRLIGTNSSSIFLKNLCRDMTKCQNILHILSSLLRIAVTACVLGAYVPLGQMDWDIVRSIPTRQTRIIAIIIGVQLISSALCHWFALAACKMHALRRCFILPLYLASLAVMVLLVVPVIVYYQDYRTSLNGTQNISFTDYCNVVVDGRNLSLNGIELKVESSFNPATSLPSGSAVSWWLGLVLATFHLWQLSLHRIQRTQDVFIRRLYEGGFMEQSLLLNTRFDIQTTEKPTDPVKVFFCATMWHETYSEMMKIMISIFRLDQYRPRRDGETSDVSFEGHIYFDDAFRDVPGSQGRHVNEYAEMLVEIIQEQVPDQTVVRTPYGGRLVVTMPYGNSLVVHFKDKTLIRHKKRWSQVMYLYYLLGWKLTTKYFGKWEEGGNETELKREFEVRGEKSSIMCMQTQAEYFFIRRTRHNTYLLALDGDTDFQPSSVMLLIDRLRLYPHVGAACGRIHPTGSGPMVWYQKFEYAVGHWLHKSAEHVFGCVLCSPGCFSLFRAAALMDDNVMKKYTIKASRARHHIQYDQGEDRWLCTLLLKQGWRIEYNAASDAYTNAPEEFKEFYNQRRRWGPSTMANIADLLGSGTLVSKRNSSMSKPYMFYQFFSLASSVLAPSTVVLMIAGQACFKSYFSAILIKSDTQILIAAVMSVLYAFHMMISALTLIGIMVKDGTIMTPSGIFIITLACFYIVTALLHPQEAGLVVYGCLYILCIPSAYLLLAIYSMVNMNNVSWGTRETAPAPGAATPAAQAPQTQTQKCKYLEAERNDRKTQESEKQGVLDYIFMKSHDEKTQKDRKLNLFFSPHAQITFAYFICNAFWLVTTFSLQLLDSIIFIQVPKIDTNLQFTGEYIYIDPLGFMFLLAFALLVLIQFVAMVYHRVSTLIHFVAFQDTESKLEKQKQQQV</sequence>
<keyword evidence="4" id="KW-0328">Glycosyltransferase</keyword>
<protein>
    <recommendedName>
        <fullName evidence="2">chitin synthase</fullName>
        <ecNumber evidence="2">2.4.1.16</ecNumber>
    </recommendedName>
</protein>
<feature type="transmembrane region" description="Helical" evidence="13">
    <location>
        <begin position="975"/>
        <end position="1001"/>
    </location>
</feature>
<feature type="transmembrane region" description="Helical" evidence="13">
    <location>
        <begin position="58"/>
        <end position="78"/>
    </location>
</feature>
<evidence type="ECO:0000256" key="6">
    <source>
        <dbReference type="ARBA" id="ARBA00022692"/>
    </source>
</evidence>
<keyword evidence="9 13" id="KW-0472">Membrane</keyword>
<dbReference type="GO" id="GO:0005886">
    <property type="term" value="C:plasma membrane"/>
    <property type="evidence" value="ECO:0007669"/>
    <property type="project" value="UniProtKB-SubCell"/>
</dbReference>
<comment type="similarity">
    <text evidence="11">Belongs to the chitin synthase family. Class IV subfamily.</text>
</comment>
<feature type="transmembrane region" description="Helical" evidence="13">
    <location>
        <begin position="147"/>
        <end position="166"/>
    </location>
</feature>
<comment type="subcellular location">
    <subcellularLocation>
        <location evidence="1">Cell membrane</location>
        <topology evidence="1">Multi-pass membrane protein</topology>
    </subcellularLocation>
</comment>
<reference evidence="14" key="2">
    <citation type="submission" date="2025-08" db="UniProtKB">
        <authorList>
            <consortium name="Ensembl"/>
        </authorList>
    </citation>
    <scope>IDENTIFICATION</scope>
</reference>
<accession>A0A671XEU4</accession>
<feature type="transmembrane region" description="Helical" evidence="13">
    <location>
        <begin position="867"/>
        <end position="891"/>
    </location>
</feature>
<dbReference type="FunFam" id="3.90.550.10:FF:000139">
    <property type="entry name" value="Chitin synthase 8"/>
    <property type="match status" value="1"/>
</dbReference>
<feature type="transmembrane region" description="Helical" evidence="13">
    <location>
        <begin position="1021"/>
        <end position="1042"/>
    </location>
</feature>
<dbReference type="InterPro" id="IPR004835">
    <property type="entry name" value="Chitin_synth"/>
</dbReference>
<comment type="catalytic activity">
    <reaction evidence="12">
        <text>[(1-&gt;4)-N-acetyl-beta-D-glucosaminyl](n) + UDP-N-acetyl-alpha-D-glucosamine = [(1-&gt;4)-N-acetyl-beta-D-glucosaminyl](n+1) + UDP + H(+)</text>
        <dbReference type="Rhea" id="RHEA:16637"/>
        <dbReference type="Rhea" id="RHEA-COMP:9593"/>
        <dbReference type="Rhea" id="RHEA-COMP:9595"/>
        <dbReference type="ChEBI" id="CHEBI:15378"/>
        <dbReference type="ChEBI" id="CHEBI:17029"/>
        <dbReference type="ChEBI" id="CHEBI:57705"/>
        <dbReference type="ChEBI" id="CHEBI:58223"/>
        <dbReference type="EC" id="2.4.1.16"/>
    </reaction>
</comment>
<feature type="transmembrane region" description="Helical" evidence="13">
    <location>
        <begin position="844"/>
        <end position="861"/>
    </location>
</feature>
<feature type="transmembrane region" description="Helical" evidence="13">
    <location>
        <begin position="765"/>
        <end position="788"/>
    </location>
</feature>
<evidence type="ECO:0000256" key="4">
    <source>
        <dbReference type="ARBA" id="ARBA00022676"/>
    </source>
</evidence>
<dbReference type="AlphaFoldDB" id="A0A671XEU4"/>
<feature type="transmembrane region" description="Helical" evidence="13">
    <location>
        <begin position="344"/>
        <end position="365"/>
    </location>
</feature>
<feature type="transmembrane region" description="Helical" evidence="13">
    <location>
        <begin position="115"/>
        <end position="135"/>
    </location>
</feature>
<feature type="transmembrane region" description="Helical" evidence="13">
    <location>
        <begin position="84"/>
        <end position="103"/>
    </location>
</feature>
<feature type="transmembrane region" description="Helical" evidence="13">
    <location>
        <begin position="268"/>
        <end position="291"/>
    </location>
</feature>
<evidence type="ECO:0000256" key="13">
    <source>
        <dbReference type="SAM" id="Phobius"/>
    </source>
</evidence>
<feature type="transmembrane region" description="Helical" evidence="13">
    <location>
        <begin position="236"/>
        <end position="256"/>
    </location>
</feature>
<keyword evidence="5" id="KW-0808">Transferase</keyword>
<evidence type="ECO:0000256" key="7">
    <source>
        <dbReference type="ARBA" id="ARBA00022989"/>
    </source>
</evidence>
<keyword evidence="7 13" id="KW-1133">Transmembrane helix</keyword>
<dbReference type="GO" id="GO:0006031">
    <property type="term" value="P:chitin biosynthetic process"/>
    <property type="evidence" value="ECO:0007669"/>
    <property type="project" value="TreeGrafter"/>
</dbReference>
<proteinExistence type="inferred from homology"/>
<evidence type="ECO:0000256" key="10">
    <source>
        <dbReference type="ARBA" id="ARBA00023180"/>
    </source>
</evidence>
<organism evidence="14 15">
    <name type="scientific">Sparus aurata</name>
    <name type="common">Gilthead sea bream</name>
    <dbReference type="NCBI Taxonomy" id="8175"/>
    <lineage>
        <taxon>Eukaryota</taxon>
        <taxon>Metazoa</taxon>
        <taxon>Chordata</taxon>
        <taxon>Craniata</taxon>
        <taxon>Vertebrata</taxon>
        <taxon>Euteleostomi</taxon>
        <taxon>Actinopterygii</taxon>
        <taxon>Neopterygii</taxon>
        <taxon>Teleostei</taxon>
        <taxon>Neoteleostei</taxon>
        <taxon>Acanthomorphata</taxon>
        <taxon>Eupercaria</taxon>
        <taxon>Spariformes</taxon>
        <taxon>Sparidae</taxon>
        <taxon>Sparus</taxon>
    </lineage>
</organism>
<keyword evidence="8" id="KW-0175">Coiled coil</keyword>
<dbReference type="PANTHER" id="PTHR22914:SF42">
    <property type="entry name" value="CHITIN SYNTHASE"/>
    <property type="match status" value="1"/>
</dbReference>
<evidence type="ECO:0000256" key="9">
    <source>
        <dbReference type="ARBA" id="ARBA00023136"/>
    </source>
</evidence>
<dbReference type="Pfam" id="PF03142">
    <property type="entry name" value="Chitin_synth_2"/>
    <property type="match status" value="1"/>
</dbReference>